<dbReference type="GO" id="GO:0005737">
    <property type="term" value="C:cytoplasm"/>
    <property type="evidence" value="ECO:0007669"/>
    <property type="project" value="TreeGrafter"/>
</dbReference>
<feature type="domain" description="MsrB" evidence="8">
    <location>
        <begin position="12"/>
        <end position="134"/>
    </location>
</feature>
<dbReference type="Gene3D" id="2.170.150.20">
    <property type="entry name" value="Peptide methionine sulfoxide reductase"/>
    <property type="match status" value="1"/>
</dbReference>
<dbReference type="InterPro" id="IPR002579">
    <property type="entry name" value="Met_Sox_Rdtase_MsrB_dom"/>
</dbReference>
<accession>A0A231UUW4</accession>
<protein>
    <recommendedName>
        <fullName evidence="3">peptide-methionine (R)-S-oxide reductase</fullName>
        <ecNumber evidence="3">1.8.4.12</ecNumber>
    </recommendedName>
</protein>
<reference evidence="10" key="1">
    <citation type="journal article" date="2017" name="Int. J. Syst. Evol. Microbiol.">
        <title>Notoacmeibacter marinus gen. nov., sp. nov., isolated from the gut of a limpet and proposal of Notoacmeibacteraceae fam. nov. in the order Rhizobiales of the class Alphaproteobacteria.</title>
        <authorList>
            <person name="Huang Z."/>
            <person name="Guo F."/>
            <person name="Lai Q."/>
        </authorList>
    </citation>
    <scope>NUCLEOTIDE SEQUENCE [LARGE SCALE GENOMIC DNA]</scope>
    <source>
        <strain evidence="10">XMTR2A4</strain>
    </source>
</reference>
<dbReference type="GO" id="GO:0006979">
    <property type="term" value="P:response to oxidative stress"/>
    <property type="evidence" value="ECO:0007669"/>
    <property type="project" value="InterPro"/>
</dbReference>
<comment type="cofactor">
    <cofactor evidence="1">
        <name>Zn(2+)</name>
        <dbReference type="ChEBI" id="CHEBI:29105"/>
    </cofactor>
</comment>
<evidence type="ECO:0000256" key="6">
    <source>
        <dbReference type="ARBA" id="ARBA00023002"/>
    </source>
</evidence>
<keyword evidence="10" id="KW-1185">Reference proteome</keyword>
<organism evidence="9 10">
    <name type="scientific">Notoacmeibacter marinus</name>
    <dbReference type="NCBI Taxonomy" id="1876515"/>
    <lineage>
        <taxon>Bacteria</taxon>
        <taxon>Pseudomonadati</taxon>
        <taxon>Pseudomonadota</taxon>
        <taxon>Alphaproteobacteria</taxon>
        <taxon>Hyphomicrobiales</taxon>
        <taxon>Notoacmeibacteraceae</taxon>
        <taxon>Notoacmeibacter</taxon>
    </lineage>
</organism>
<dbReference type="PANTHER" id="PTHR10173">
    <property type="entry name" value="METHIONINE SULFOXIDE REDUCTASE"/>
    <property type="match status" value="1"/>
</dbReference>
<dbReference type="PANTHER" id="PTHR10173:SF57">
    <property type="entry name" value="PEPTIDE-METHIONINE (R)-S-OXIDE REDUCTASE"/>
    <property type="match status" value="1"/>
</dbReference>
<dbReference type="AlphaFoldDB" id="A0A231UUW4"/>
<evidence type="ECO:0000256" key="2">
    <source>
        <dbReference type="ARBA" id="ARBA00007174"/>
    </source>
</evidence>
<dbReference type="Proteomes" id="UP000215405">
    <property type="component" value="Unassembled WGS sequence"/>
</dbReference>
<evidence type="ECO:0000313" key="10">
    <source>
        <dbReference type="Proteomes" id="UP000215405"/>
    </source>
</evidence>
<name>A0A231UUW4_9HYPH</name>
<dbReference type="GO" id="GO:0033743">
    <property type="term" value="F:peptide-methionine (R)-S-oxide reductase activity"/>
    <property type="evidence" value="ECO:0007669"/>
    <property type="project" value="UniProtKB-EC"/>
</dbReference>
<dbReference type="FunFam" id="2.170.150.20:FF:000001">
    <property type="entry name" value="Peptide methionine sulfoxide reductase MsrB"/>
    <property type="match status" value="1"/>
</dbReference>
<evidence type="ECO:0000256" key="4">
    <source>
        <dbReference type="ARBA" id="ARBA00022723"/>
    </source>
</evidence>
<dbReference type="InterPro" id="IPR011057">
    <property type="entry name" value="Mss4-like_sf"/>
</dbReference>
<keyword evidence="4" id="KW-0479">Metal-binding</keyword>
<dbReference type="InterPro" id="IPR028427">
    <property type="entry name" value="Met_Sox_Rdtase_MsrB"/>
</dbReference>
<dbReference type="Pfam" id="PF01641">
    <property type="entry name" value="SelR"/>
    <property type="match status" value="1"/>
</dbReference>
<dbReference type="SUPFAM" id="SSF51316">
    <property type="entry name" value="Mss4-like"/>
    <property type="match status" value="1"/>
</dbReference>
<dbReference type="NCBIfam" id="TIGR00357">
    <property type="entry name" value="peptide-methionine (R)-S-oxide reductase MsrB"/>
    <property type="match status" value="1"/>
</dbReference>
<evidence type="ECO:0000313" key="9">
    <source>
        <dbReference type="EMBL" id="OXS99651.1"/>
    </source>
</evidence>
<dbReference type="EMBL" id="NBYO01000003">
    <property type="protein sequence ID" value="OXS99651.1"/>
    <property type="molecule type" value="Genomic_DNA"/>
</dbReference>
<evidence type="ECO:0000256" key="7">
    <source>
        <dbReference type="ARBA" id="ARBA00048488"/>
    </source>
</evidence>
<keyword evidence="6" id="KW-0560">Oxidoreductase</keyword>
<sequence length="136" mass="15215">MSQTKPPAERTEKEWKDLLSPEEFRVLRKHGTERAGSSPLNHEKRHGVFVCAGCGKELFSSDAKYESGTGWPSFYQPVGEGAVTTHKDRSLFMVRTEVRCAQCDGHLGHVFPDGPQPTGLRYCMNGVAMNFEPEDE</sequence>
<comment type="catalytic activity">
    <reaction evidence="7">
        <text>L-methionyl-[protein] + [thioredoxin]-disulfide + H2O = L-methionyl-(R)-S-oxide-[protein] + [thioredoxin]-dithiol</text>
        <dbReference type="Rhea" id="RHEA:24164"/>
        <dbReference type="Rhea" id="RHEA-COMP:10698"/>
        <dbReference type="Rhea" id="RHEA-COMP:10700"/>
        <dbReference type="Rhea" id="RHEA-COMP:12313"/>
        <dbReference type="Rhea" id="RHEA-COMP:12314"/>
        <dbReference type="ChEBI" id="CHEBI:15377"/>
        <dbReference type="ChEBI" id="CHEBI:16044"/>
        <dbReference type="ChEBI" id="CHEBI:29950"/>
        <dbReference type="ChEBI" id="CHEBI:45764"/>
        <dbReference type="ChEBI" id="CHEBI:50058"/>
        <dbReference type="EC" id="1.8.4.12"/>
    </reaction>
</comment>
<comment type="similarity">
    <text evidence="2">Belongs to the MsrB Met sulfoxide reductase family.</text>
</comment>
<dbReference type="GO" id="GO:0030091">
    <property type="term" value="P:protein repair"/>
    <property type="evidence" value="ECO:0007669"/>
    <property type="project" value="InterPro"/>
</dbReference>
<proteinExistence type="inferred from homology"/>
<evidence type="ECO:0000256" key="3">
    <source>
        <dbReference type="ARBA" id="ARBA00012499"/>
    </source>
</evidence>
<evidence type="ECO:0000256" key="5">
    <source>
        <dbReference type="ARBA" id="ARBA00022833"/>
    </source>
</evidence>
<gene>
    <name evidence="9" type="ORF">B7H23_15080</name>
</gene>
<keyword evidence="5" id="KW-0862">Zinc</keyword>
<comment type="caution">
    <text evidence="9">The sequence shown here is derived from an EMBL/GenBank/DDBJ whole genome shotgun (WGS) entry which is preliminary data.</text>
</comment>
<dbReference type="PROSITE" id="PS51790">
    <property type="entry name" value="MSRB"/>
    <property type="match status" value="1"/>
</dbReference>
<evidence type="ECO:0000256" key="1">
    <source>
        <dbReference type="ARBA" id="ARBA00001947"/>
    </source>
</evidence>
<evidence type="ECO:0000259" key="8">
    <source>
        <dbReference type="PROSITE" id="PS51790"/>
    </source>
</evidence>
<dbReference type="EC" id="1.8.4.12" evidence="3"/>
<dbReference type="GO" id="GO:0046872">
    <property type="term" value="F:metal ion binding"/>
    <property type="evidence" value="ECO:0007669"/>
    <property type="project" value="UniProtKB-KW"/>
</dbReference>